<reference evidence="3 4" key="1">
    <citation type="submission" date="2018-06" db="EMBL/GenBank/DDBJ databases">
        <title>Genomic Encyclopedia of Archaeal and Bacterial Type Strains, Phase II (KMG-II): from individual species to whole genera.</title>
        <authorList>
            <person name="Goeker M."/>
        </authorList>
    </citation>
    <scope>NUCLEOTIDE SEQUENCE [LARGE SCALE GENOMIC DNA]</scope>
    <source>
        <strain evidence="3 4">DSM 22009</strain>
    </source>
</reference>
<dbReference type="OrthoDB" id="9952427at2"/>
<evidence type="ECO:0000256" key="1">
    <source>
        <dbReference type="SAM" id="MobiDB-lite"/>
    </source>
</evidence>
<gene>
    <name evidence="3" type="ORF">LX81_02366</name>
</gene>
<dbReference type="Proteomes" id="UP000248916">
    <property type="component" value="Unassembled WGS sequence"/>
</dbReference>
<sequence>MTYADTFHPTPTAPRKSAFEGRGDLIRVALILMLFLNVSLAVMLAARAPGSDWQATPAPAVQWHGNSTGAPSR</sequence>
<feature type="transmembrane region" description="Helical" evidence="2">
    <location>
        <begin position="25"/>
        <end position="46"/>
    </location>
</feature>
<evidence type="ECO:0000256" key="2">
    <source>
        <dbReference type="SAM" id="Phobius"/>
    </source>
</evidence>
<protein>
    <submittedName>
        <fullName evidence="3">Uncharacterized protein</fullName>
    </submittedName>
</protein>
<keyword evidence="2" id="KW-0812">Transmembrane</keyword>
<comment type="caution">
    <text evidence="3">The sequence shown here is derived from an EMBL/GenBank/DDBJ whole genome shotgun (WGS) entry which is preliminary data.</text>
</comment>
<dbReference type="AlphaFoldDB" id="A0A2W7NG76"/>
<feature type="region of interest" description="Disordered" evidence="1">
    <location>
        <begin position="54"/>
        <end position="73"/>
    </location>
</feature>
<keyword evidence="2" id="KW-0472">Membrane</keyword>
<name>A0A2W7NG76_9RHOB</name>
<organism evidence="3 4">
    <name type="scientific">Palleronia aestuarii</name>
    <dbReference type="NCBI Taxonomy" id="568105"/>
    <lineage>
        <taxon>Bacteria</taxon>
        <taxon>Pseudomonadati</taxon>
        <taxon>Pseudomonadota</taxon>
        <taxon>Alphaproteobacteria</taxon>
        <taxon>Rhodobacterales</taxon>
        <taxon>Roseobacteraceae</taxon>
        <taxon>Palleronia</taxon>
    </lineage>
</organism>
<accession>A0A2W7NG76</accession>
<evidence type="ECO:0000313" key="4">
    <source>
        <dbReference type="Proteomes" id="UP000248916"/>
    </source>
</evidence>
<keyword evidence="4" id="KW-1185">Reference proteome</keyword>
<evidence type="ECO:0000313" key="3">
    <source>
        <dbReference type="EMBL" id="PZX15734.1"/>
    </source>
</evidence>
<dbReference type="EMBL" id="QKZL01000009">
    <property type="protein sequence ID" value="PZX15734.1"/>
    <property type="molecule type" value="Genomic_DNA"/>
</dbReference>
<feature type="compositionally biased region" description="Polar residues" evidence="1">
    <location>
        <begin position="64"/>
        <end position="73"/>
    </location>
</feature>
<proteinExistence type="predicted"/>
<dbReference type="RefSeq" id="WP_111537503.1">
    <property type="nucleotide sequence ID" value="NZ_QKZL01000009.1"/>
</dbReference>
<keyword evidence="2" id="KW-1133">Transmembrane helix</keyword>